<dbReference type="InterPro" id="IPR003812">
    <property type="entry name" value="Fido"/>
</dbReference>
<dbReference type="NCBIfam" id="NF046029">
    <property type="entry name" value="ProtAdlyltaseNmFic"/>
    <property type="match status" value="1"/>
</dbReference>
<comment type="catalytic activity">
    <reaction evidence="6">
        <text>L-threonyl-[protein] + ATP = 3-O-(5'-adenylyl)-L-threonyl-[protein] + diphosphate</text>
        <dbReference type="Rhea" id="RHEA:54292"/>
        <dbReference type="Rhea" id="RHEA-COMP:11060"/>
        <dbReference type="Rhea" id="RHEA-COMP:13847"/>
        <dbReference type="ChEBI" id="CHEBI:30013"/>
        <dbReference type="ChEBI" id="CHEBI:30616"/>
        <dbReference type="ChEBI" id="CHEBI:33019"/>
        <dbReference type="ChEBI" id="CHEBI:138113"/>
        <dbReference type="EC" id="2.7.7.108"/>
    </reaction>
</comment>
<evidence type="ECO:0000256" key="4">
    <source>
        <dbReference type="ARBA" id="ARBA00022840"/>
    </source>
</evidence>
<comment type="catalytic activity">
    <reaction evidence="7">
        <text>L-tyrosyl-[protein] + ATP = O-(5'-adenylyl)-L-tyrosyl-[protein] + diphosphate</text>
        <dbReference type="Rhea" id="RHEA:54288"/>
        <dbReference type="Rhea" id="RHEA-COMP:10136"/>
        <dbReference type="Rhea" id="RHEA-COMP:13846"/>
        <dbReference type="ChEBI" id="CHEBI:30616"/>
        <dbReference type="ChEBI" id="CHEBI:33019"/>
        <dbReference type="ChEBI" id="CHEBI:46858"/>
        <dbReference type="ChEBI" id="CHEBI:83624"/>
        <dbReference type="EC" id="2.7.7.108"/>
    </reaction>
</comment>
<evidence type="ECO:0000256" key="6">
    <source>
        <dbReference type="ARBA" id="ARBA00047939"/>
    </source>
</evidence>
<organism evidence="9 10">
    <name type="scientific">Actinobacillus minor 202</name>
    <dbReference type="NCBI Taxonomy" id="591023"/>
    <lineage>
        <taxon>Bacteria</taxon>
        <taxon>Pseudomonadati</taxon>
        <taxon>Pseudomonadota</taxon>
        <taxon>Gammaproteobacteria</taxon>
        <taxon>Pasteurellales</taxon>
        <taxon>Pasteurellaceae</taxon>
        <taxon>Actinobacillus</taxon>
    </lineage>
</organism>
<dbReference type="Gene3D" id="1.10.3290.10">
    <property type="entry name" value="Fido-like domain"/>
    <property type="match status" value="1"/>
</dbReference>
<evidence type="ECO:0000256" key="2">
    <source>
        <dbReference type="ARBA" id="ARBA00022695"/>
    </source>
</evidence>
<dbReference type="InterPro" id="IPR036597">
    <property type="entry name" value="Fido-like_dom_sf"/>
</dbReference>
<dbReference type="EMBL" id="ACFT01000015">
    <property type="protein sequence ID" value="EEF15819.1"/>
    <property type="molecule type" value="Genomic_DNA"/>
</dbReference>
<keyword evidence="10" id="KW-1185">Reference proteome</keyword>
<dbReference type="PROSITE" id="PS51459">
    <property type="entry name" value="FIDO"/>
    <property type="match status" value="1"/>
</dbReference>
<evidence type="ECO:0000313" key="9">
    <source>
        <dbReference type="EMBL" id="EEF15819.1"/>
    </source>
</evidence>
<evidence type="ECO:0000256" key="5">
    <source>
        <dbReference type="ARBA" id="ARBA00034531"/>
    </source>
</evidence>
<evidence type="ECO:0000256" key="1">
    <source>
        <dbReference type="ARBA" id="ARBA00022679"/>
    </source>
</evidence>
<dbReference type="Proteomes" id="UP000003394">
    <property type="component" value="Unassembled WGS sequence"/>
</dbReference>
<feature type="domain" description="Fido" evidence="8">
    <location>
        <begin position="37"/>
        <end position="162"/>
    </location>
</feature>
<dbReference type="SUPFAM" id="SSF140931">
    <property type="entry name" value="Fic-like"/>
    <property type="match status" value="1"/>
</dbReference>
<keyword evidence="4" id="KW-0067">ATP-binding</keyword>
<keyword evidence="3" id="KW-0547">Nucleotide-binding</keyword>
<keyword evidence="2" id="KW-0548">Nucleotidyltransferase</keyword>
<dbReference type="RefSeq" id="WP_005818332.1">
    <property type="nucleotide sequence ID" value="NZ_ACFT01000015.1"/>
</dbReference>
<comment type="caution">
    <text evidence="9">The sequence shown here is derived from an EMBL/GenBank/DDBJ whole genome shotgun (WGS) entry which is preliminary data.</text>
</comment>
<reference evidence="9 10" key="1">
    <citation type="journal article" date="2010" name="Vet. Microbiol.">
        <title>Production of haemolysins by strains of the Actinobacillus minor/porcitonsillarum complex.</title>
        <authorList>
            <person name="Arya G."/>
            <person name="Niven D.F."/>
        </authorList>
    </citation>
    <scope>NUCLEOTIDE SEQUENCE [LARGE SCALE GENOMIC DNA]</scope>
    <source>
        <strain evidence="10">strain 202</strain>
    </source>
</reference>
<accession>A0ABP2DLI7</accession>
<dbReference type="PANTHER" id="PTHR39560">
    <property type="entry name" value="PROTEIN ADENYLYLTRANSFERASE FIC-RELATED"/>
    <property type="match status" value="1"/>
</dbReference>
<evidence type="ECO:0000256" key="7">
    <source>
        <dbReference type="ARBA" id="ARBA00048696"/>
    </source>
</evidence>
<gene>
    <name evidence="9" type="ORF">AM202_0431</name>
</gene>
<name>A0ABP2DLI7_9PAST</name>
<evidence type="ECO:0000313" key="10">
    <source>
        <dbReference type="Proteomes" id="UP000003394"/>
    </source>
</evidence>
<evidence type="ECO:0000259" key="8">
    <source>
        <dbReference type="PROSITE" id="PS51459"/>
    </source>
</evidence>
<dbReference type="PANTHER" id="PTHR39560:SF1">
    <property type="entry name" value="PROTEIN ADENYLYLTRANSFERASE FIC-RELATED"/>
    <property type="match status" value="1"/>
</dbReference>
<evidence type="ECO:0000256" key="3">
    <source>
        <dbReference type="ARBA" id="ARBA00022741"/>
    </source>
</evidence>
<dbReference type="EC" id="2.7.7.108" evidence="5"/>
<dbReference type="Pfam" id="PF02661">
    <property type="entry name" value="Fic"/>
    <property type="match status" value="1"/>
</dbReference>
<keyword evidence="1" id="KW-0808">Transferase</keyword>
<proteinExistence type="predicted"/>
<sequence length="191" mass="22601">MQIVFKMKMTEKEIDKLSLEKAYRLFESGDIHRIEVGTTAGLQAIHHYLFHNLYPFAGKIRELNISKGYFRFANALYLNEILVKIEQMPETTFEQIIEKYVEMNIAHPFMEGNGRSTRIWLDMILKKNLGKVVNWQNVDKTAYLQAMERSPVNDLEIRYLLQMNLTSDVDNREIIFKGIEQSYYYEGYEKP</sequence>
<protein>
    <recommendedName>
        <fullName evidence="5">protein adenylyltransferase</fullName>
        <ecNumber evidence="5">2.7.7.108</ecNumber>
    </recommendedName>
</protein>